<feature type="compositionally biased region" description="Polar residues" evidence="1">
    <location>
        <begin position="81"/>
        <end position="92"/>
    </location>
</feature>
<dbReference type="Gene3D" id="3.90.1320.10">
    <property type="entry name" value="Outer-capsid protein sigma 3, large lobe"/>
    <property type="match status" value="1"/>
</dbReference>
<feature type="region of interest" description="Disordered" evidence="1">
    <location>
        <begin position="76"/>
        <end position="106"/>
    </location>
</feature>
<evidence type="ECO:0000256" key="1">
    <source>
        <dbReference type="SAM" id="MobiDB-lite"/>
    </source>
</evidence>
<dbReference type="PANTHER" id="PTHR31589">
    <property type="entry name" value="PROTEIN, PUTATIVE (DUF239)-RELATED-RELATED"/>
    <property type="match status" value="1"/>
</dbReference>
<dbReference type="InterPro" id="IPR004314">
    <property type="entry name" value="Neprosin"/>
</dbReference>
<gene>
    <name evidence="3" type="ORF">MANES_16G077400</name>
</gene>
<evidence type="ECO:0000259" key="2">
    <source>
        <dbReference type="PROSITE" id="PS52045"/>
    </source>
</evidence>
<protein>
    <recommendedName>
        <fullName evidence="2">Neprosin PEP catalytic domain-containing protein</fullName>
    </recommendedName>
</protein>
<dbReference type="Pfam" id="PF03080">
    <property type="entry name" value="Neprosin"/>
    <property type="match status" value="1"/>
</dbReference>
<organism evidence="3">
    <name type="scientific">Manihot esculenta</name>
    <name type="common">Cassava</name>
    <name type="synonym">Jatropha manihot</name>
    <dbReference type="NCBI Taxonomy" id="3983"/>
    <lineage>
        <taxon>Eukaryota</taxon>
        <taxon>Viridiplantae</taxon>
        <taxon>Streptophyta</taxon>
        <taxon>Embryophyta</taxon>
        <taxon>Tracheophyta</taxon>
        <taxon>Spermatophyta</taxon>
        <taxon>Magnoliopsida</taxon>
        <taxon>eudicotyledons</taxon>
        <taxon>Gunneridae</taxon>
        <taxon>Pentapetalae</taxon>
        <taxon>rosids</taxon>
        <taxon>fabids</taxon>
        <taxon>Malpighiales</taxon>
        <taxon>Euphorbiaceae</taxon>
        <taxon>Crotonoideae</taxon>
        <taxon>Manihoteae</taxon>
        <taxon>Manihot</taxon>
    </lineage>
</organism>
<feature type="domain" description="Neprosin PEP catalytic" evidence="2">
    <location>
        <begin position="161"/>
        <end position="440"/>
    </location>
</feature>
<evidence type="ECO:0000313" key="3">
    <source>
        <dbReference type="EMBL" id="OAY26822.1"/>
    </source>
</evidence>
<name>A0A2C9U9S0_MANES</name>
<dbReference type="InterPro" id="IPR053168">
    <property type="entry name" value="Glutamic_endopeptidase"/>
</dbReference>
<dbReference type="PANTHER" id="PTHR31589:SF111">
    <property type="entry name" value="NEPROSIN DOMAIN-CONTAINING PROTEIN"/>
    <property type="match status" value="1"/>
</dbReference>
<dbReference type="PROSITE" id="PS52045">
    <property type="entry name" value="NEPROSIN_PEP_CD"/>
    <property type="match status" value="1"/>
</dbReference>
<dbReference type="EMBL" id="CM004402">
    <property type="protein sequence ID" value="OAY26822.1"/>
    <property type="molecule type" value="Genomic_DNA"/>
</dbReference>
<dbReference type="AlphaFoldDB" id="A0A2C9U9S0"/>
<reference evidence="3" key="1">
    <citation type="submission" date="2016-02" db="EMBL/GenBank/DDBJ databases">
        <title>WGS assembly of Manihot esculenta.</title>
        <authorList>
            <person name="Bredeson J.V."/>
            <person name="Prochnik S.E."/>
            <person name="Lyons J.B."/>
            <person name="Schmutz J."/>
            <person name="Grimwood J."/>
            <person name="Vrebalov J."/>
            <person name="Bart R.S."/>
            <person name="Amuge T."/>
            <person name="Ferguson M.E."/>
            <person name="Green R."/>
            <person name="Putnam N."/>
            <person name="Stites J."/>
            <person name="Rounsley S."/>
            <person name="Rokhsar D.S."/>
        </authorList>
    </citation>
    <scope>NUCLEOTIDE SEQUENCE [LARGE SCALE GENOMIC DNA]</scope>
    <source>
        <tissue evidence="3">Leaf</tissue>
    </source>
</reference>
<dbReference type="STRING" id="3983.A0A2C9U9S0"/>
<accession>A0A2C9U9S0</accession>
<sequence length="440" mass="49485">MIILGMIFYGFGALESKMITEKKILESQRKINRLKSLAVMSIQSEDGDIIDCVDIYKQPAFDHPALKNHTIQMAPSYDPTMETSTEAASRTKTMNKRNNEDSPVTITSQVWQKSGSCPKGTIPIRRFQEKELLKTSSIEDYGRKKPSFSTPNKETSNLRLSNRSNLTLCYVKQMSILLTVGYSYSGVKGDIKVWNPFVESDDEYSTSQISLKSGPYYDFESLESGWAVNPSVYGDRQTRLFVYWTADGSKKTGCFDLTCPGFVQTSSEVALGAAIYPLSVPSGLPYQITLYIFKARSPFVDFFLALSSKILVVLDPATNNWWVQYGEKINLGYWPPNLFTLLHGNAEAAEWGGEVYSLKLGHPPHTRTAMGNGQFPDSIFGNSGAVRRLRIRENSLILKFPEWVSTFSDEYDCYRTLYVGDYVEDPEFYFGGPGQNPVCP</sequence>
<proteinExistence type="predicted"/>
<dbReference type="Pfam" id="PF14365">
    <property type="entry name" value="Neprosin_AP"/>
    <property type="match status" value="1"/>
</dbReference>
<dbReference type="InterPro" id="IPR025521">
    <property type="entry name" value="Neprosin_propep"/>
</dbReference>